<sequence length="341" mass="38399">MTIKERIFKAFGIAFTIVIIGTVGYMLLGPDDTTWDDALYMTVVTITTIGFEEVIDQEKVLYGRLFTMLLAFAGIGSFTYMVSTFSSLIIEGHLQKHYSQQKIMKRMEHLRDHYIICGMGRVGQQIADELYIVKENFCFSDISEEVIDKMHGLYGANDGIEGDATDDHFLKKLGVENAKGIFICTNDDNVNLVISLSAKQLNPIIRVITMCKTSGFKSKLKSVGADKVILPHKLGGSRMTSEMVNPSVSFFLENLKNRALGEINLDEFYIPTGAGNFTIEYLKKSGLERAVFLALRAEDRWMNLPSDEEIIHDHDTIVMISSNEEIKLLHELMNKRKLGKA</sequence>
<feature type="domain" description="RCK N-terminal" evidence="3">
    <location>
        <begin position="111"/>
        <end position="229"/>
    </location>
</feature>
<comment type="subcellular location">
    <subcellularLocation>
        <location evidence="1">Cell membrane</location>
        <topology evidence="1">Multi-pass membrane protein</topology>
    </subcellularLocation>
</comment>
<keyword evidence="5" id="KW-0406">Ion transport</keyword>
<dbReference type="InterPro" id="IPR003148">
    <property type="entry name" value="RCK_N"/>
</dbReference>
<evidence type="ECO:0000256" key="2">
    <source>
        <dbReference type="SAM" id="Phobius"/>
    </source>
</evidence>
<dbReference type="SUPFAM" id="SSF81324">
    <property type="entry name" value="Voltage-gated potassium channels"/>
    <property type="match status" value="1"/>
</dbReference>
<evidence type="ECO:0000256" key="1">
    <source>
        <dbReference type="ARBA" id="ARBA00004651"/>
    </source>
</evidence>
<dbReference type="SUPFAM" id="SSF51735">
    <property type="entry name" value="NAD(P)-binding Rossmann-fold domains"/>
    <property type="match status" value="1"/>
</dbReference>
<name>A0A315Z5R5_SEDFL</name>
<feature type="transmembrane region" description="Helical" evidence="2">
    <location>
        <begin position="38"/>
        <end position="55"/>
    </location>
</feature>
<dbReference type="InterPro" id="IPR006037">
    <property type="entry name" value="RCK_C"/>
</dbReference>
<dbReference type="PROSITE" id="PS51201">
    <property type="entry name" value="RCK_N"/>
    <property type="match status" value="1"/>
</dbReference>
<organism evidence="5 6">
    <name type="scientific">Sediminitomix flava</name>
    <dbReference type="NCBI Taxonomy" id="379075"/>
    <lineage>
        <taxon>Bacteria</taxon>
        <taxon>Pseudomonadati</taxon>
        <taxon>Bacteroidota</taxon>
        <taxon>Cytophagia</taxon>
        <taxon>Cytophagales</taxon>
        <taxon>Flammeovirgaceae</taxon>
        <taxon>Sediminitomix</taxon>
    </lineage>
</organism>
<comment type="caution">
    <text evidence="5">The sequence shown here is derived from an EMBL/GenBank/DDBJ whole genome shotgun (WGS) entry which is preliminary data.</text>
</comment>
<dbReference type="InterPro" id="IPR050721">
    <property type="entry name" value="Trk_Ktr_HKT_K-transport"/>
</dbReference>
<dbReference type="InterPro" id="IPR036291">
    <property type="entry name" value="NAD(P)-bd_dom_sf"/>
</dbReference>
<keyword evidence="6" id="KW-1185">Reference proteome</keyword>
<gene>
    <name evidence="5" type="ORF">BC781_107207</name>
</gene>
<keyword evidence="2" id="KW-1133">Transmembrane helix</keyword>
<evidence type="ECO:0000313" key="5">
    <source>
        <dbReference type="EMBL" id="PWJ38617.1"/>
    </source>
</evidence>
<evidence type="ECO:0000259" key="4">
    <source>
        <dbReference type="PROSITE" id="PS51202"/>
    </source>
</evidence>
<keyword evidence="2" id="KW-0472">Membrane</keyword>
<dbReference type="Gene3D" id="3.40.50.720">
    <property type="entry name" value="NAD(P)-binding Rossmann-like Domain"/>
    <property type="match status" value="1"/>
</dbReference>
<dbReference type="GO" id="GO:0006813">
    <property type="term" value="P:potassium ion transport"/>
    <property type="evidence" value="ECO:0007669"/>
    <property type="project" value="InterPro"/>
</dbReference>
<dbReference type="EMBL" id="QGDO01000007">
    <property type="protein sequence ID" value="PWJ38617.1"/>
    <property type="molecule type" value="Genomic_DNA"/>
</dbReference>
<feature type="transmembrane region" description="Helical" evidence="2">
    <location>
        <begin position="7"/>
        <end position="26"/>
    </location>
</feature>
<dbReference type="Pfam" id="PF02254">
    <property type="entry name" value="TrkA_N"/>
    <property type="match status" value="1"/>
</dbReference>
<keyword evidence="5" id="KW-0407">Ion channel</keyword>
<feature type="transmembrane region" description="Helical" evidence="2">
    <location>
        <begin position="67"/>
        <end position="90"/>
    </location>
</feature>
<keyword evidence="5" id="KW-0813">Transport</keyword>
<protein>
    <submittedName>
        <fullName evidence="5">Voltage-gated potassium channel</fullName>
    </submittedName>
</protein>
<keyword evidence="2" id="KW-0812">Transmembrane</keyword>
<dbReference type="PANTHER" id="PTHR43833">
    <property type="entry name" value="POTASSIUM CHANNEL PROTEIN 2-RELATED-RELATED"/>
    <property type="match status" value="1"/>
</dbReference>
<dbReference type="Gene3D" id="1.10.287.70">
    <property type="match status" value="1"/>
</dbReference>
<evidence type="ECO:0000259" key="3">
    <source>
        <dbReference type="PROSITE" id="PS51201"/>
    </source>
</evidence>
<dbReference type="Proteomes" id="UP000245535">
    <property type="component" value="Unassembled WGS sequence"/>
</dbReference>
<proteinExistence type="predicted"/>
<dbReference type="PROSITE" id="PS51202">
    <property type="entry name" value="RCK_C"/>
    <property type="match status" value="1"/>
</dbReference>
<reference evidence="5 6" key="1">
    <citation type="submission" date="2018-03" db="EMBL/GenBank/DDBJ databases">
        <title>Genomic Encyclopedia of Archaeal and Bacterial Type Strains, Phase II (KMG-II): from individual species to whole genera.</title>
        <authorList>
            <person name="Goeker M."/>
        </authorList>
    </citation>
    <scope>NUCLEOTIDE SEQUENCE [LARGE SCALE GENOMIC DNA]</scope>
    <source>
        <strain evidence="5 6">DSM 28229</strain>
    </source>
</reference>
<dbReference type="Pfam" id="PF07885">
    <property type="entry name" value="Ion_trans_2"/>
    <property type="match status" value="1"/>
</dbReference>
<dbReference type="GO" id="GO:0005886">
    <property type="term" value="C:plasma membrane"/>
    <property type="evidence" value="ECO:0007669"/>
    <property type="project" value="UniProtKB-SubCell"/>
</dbReference>
<dbReference type="PANTHER" id="PTHR43833:SF9">
    <property type="entry name" value="POTASSIUM CHANNEL PROTEIN YUGO-RELATED"/>
    <property type="match status" value="1"/>
</dbReference>
<feature type="domain" description="RCK C-terminal" evidence="4">
    <location>
        <begin position="253"/>
        <end position="335"/>
    </location>
</feature>
<dbReference type="GO" id="GO:0008324">
    <property type="term" value="F:monoatomic cation transmembrane transporter activity"/>
    <property type="evidence" value="ECO:0007669"/>
    <property type="project" value="InterPro"/>
</dbReference>
<evidence type="ECO:0000313" key="6">
    <source>
        <dbReference type="Proteomes" id="UP000245535"/>
    </source>
</evidence>
<dbReference type="InterPro" id="IPR013099">
    <property type="entry name" value="K_chnl_dom"/>
</dbReference>
<dbReference type="AlphaFoldDB" id="A0A315Z5R5"/>
<accession>A0A315Z5R5</accession>